<dbReference type="Pfam" id="PF24667">
    <property type="entry name" value="MORN_DRC7"/>
    <property type="match status" value="1"/>
</dbReference>
<evidence type="ECO:0000256" key="6">
    <source>
        <dbReference type="ARBA" id="ARBA00022846"/>
    </source>
</evidence>
<evidence type="ECO:0000313" key="20">
    <source>
        <dbReference type="Proteomes" id="UP000009168"/>
    </source>
</evidence>
<evidence type="ECO:0000256" key="15">
    <source>
        <dbReference type="SAM" id="MobiDB-lite"/>
    </source>
</evidence>
<evidence type="ECO:0000256" key="14">
    <source>
        <dbReference type="SAM" id="Coils"/>
    </source>
</evidence>
<keyword evidence="11" id="KW-0966">Cell projection</keyword>
<evidence type="ECO:0000256" key="5">
    <source>
        <dbReference type="ARBA" id="ARBA00022782"/>
    </source>
</evidence>
<dbReference type="KEGG" id="tet:TTHERM_00473320"/>
<accession>I7MLZ4</accession>
<dbReference type="InterPro" id="IPR033551">
    <property type="entry name" value="DRC7/lobo"/>
</dbReference>
<evidence type="ECO:0000256" key="7">
    <source>
        <dbReference type="ARBA" id="ARBA00022871"/>
    </source>
</evidence>
<keyword evidence="9" id="KW-0969">Cilium</keyword>
<dbReference type="SUPFAM" id="SSF54001">
    <property type="entry name" value="Cysteine proteinases"/>
    <property type="match status" value="1"/>
</dbReference>
<keyword evidence="20" id="KW-1185">Reference proteome</keyword>
<dbReference type="GO" id="GO:0007283">
    <property type="term" value="P:spermatogenesis"/>
    <property type="evidence" value="ECO:0007669"/>
    <property type="project" value="UniProtKB-KW"/>
</dbReference>
<evidence type="ECO:0000259" key="16">
    <source>
        <dbReference type="Pfam" id="PF24656"/>
    </source>
</evidence>
<keyword evidence="5" id="KW-0221">Differentiation</keyword>
<keyword evidence="8 14" id="KW-0175">Coiled coil</keyword>
<name>I7MLZ4_TETTS</name>
<evidence type="ECO:0000256" key="2">
    <source>
        <dbReference type="ARBA" id="ARBA00010738"/>
    </source>
</evidence>
<feature type="domain" description="Dynein regulatory complex subunit 7 MORN" evidence="17">
    <location>
        <begin position="423"/>
        <end position="640"/>
    </location>
</feature>
<dbReference type="PANTHER" id="PTHR35249:SF2">
    <property type="entry name" value="DYNEIN REGULATORY COMPLEX SUBUNIT 7"/>
    <property type="match status" value="1"/>
</dbReference>
<evidence type="ECO:0000256" key="13">
    <source>
        <dbReference type="ARBA" id="ARBA00031733"/>
    </source>
</evidence>
<keyword evidence="6" id="KW-0282">Flagellum</keyword>
<dbReference type="GeneID" id="7832474"/>
<evidence type="ECO:0000256" key="8">
    <source>
        <dbReference type="ARBA" id="ARBA00023054"/>
    </source>
</evidence>
<dbReference type="Proteomes" id="UP000009168">
    <property type="component" value="Unassembled WGS sequence"/>
</dbReference>
<evidence type="ECO:0000259" key="18">
    <source>
        <dbReference type="Pfam" id="PF24671"/>
    </source>
</evidence>
<dbReference type="Pfam" id="PF24656">
    <property type="entry name" value="CEPT76_peptidase"/>
    <property type="match status" value="1"/>
</dbReference>
<dbReference type="HOGENOM" id="CLU_016052_0_0_1"/>
<dbReference type="InterPro" id="IPR056291">
    <property type="entry name" value="MORN_DRC7"/>
</dbReference>
<protein>
    <recommendedName>
        <fullName evidence="3">Dynein regulatory complex subunit 7</fullName>
    </recommendedName>
    <alternativeName>
        <fullName evidence="12">Coiled-coil domain-containing protein 135</fullName>
    </alternativeName>
    <alternativeName>
        <fullName evidence="13">Coiled-coil domain-containing protein lobo homolog</fullName>
    </alternativeName>
</protein>
<sequence length="852" mass="101083">MDHNEGGYSHHQIEGQEGQQQQAPVGGGGEDIFQVLENITQVQNEKLKRCQEFKEQENIPRQYIENSPKEELVLEHVIQFKRQFQYQLYYEDKRDLFLYPKNECDVYKFICTTIRPTKLGFLELYDYQQCSKYLSEFVQYEELDPPNEFPLVIPSPTNVAVWQKGDCFDMSILLCSLLIGVGYDAYCVYGKAPREITTRNESLMECLFLEKGKYIEENDKKPKQTLEQNENALLKKPIAHSKWDQTQETKAREAEEEKRRIALTINDDEPDELLEDPYQGQRVHCWVLLRSGKRDVQQNIFIEPSTGRMYSPSTCPYECVDAVFNNLNFWINMKPECEVKNLNFEEMDSSLNWEYVMLDTLLFNKGNGNDEEGNENIDDPLNKQAQRDPEQEQLQDIAQLLDMPPPWPPKIYIDKEKFLMGTPLGEGTVYYNKVKVDNYAPYSQPDGLVQKITIFQDYKRLKVKEYRYFYKHRSDKLSIRRRYPFEFKTIEEYEPQKYENKTIPQALQQWRQVIQIDRHLRIIKYYHNRNHDGLIERVEQIGEKTMMFYQNRDDRVIYRSIRFDNKRAPSSQNNDKVFQDNHVGDVQITKMTQKFEKNPHYPANEQIQKMVIDLIKDKVIVYYHMNDGEITPIVKIYPRDSMHGFAKLNEPGGDNKIDDPLVQLENTKMVNLEKDCLNQLKQQEKIARDDEKTIREGEIRLEKTLYDKARDRFKESSKKNDDDLAKDAAASDYLYPYLEKRKLLGVSEINAQVAMEIKNEVMQKLKERLLSRAEIIQRRLEEQRQVLEQKEAQVAKRQEIDPKQEEEIRDINFKIDILEQRALRFESMALQKYEEMDNRLNKDARLAALHRK</sequence>
<dbReference type="PDB" id="8TH8">
    <property type="method" value="EM"/>
    <property type="resolution" value="7.40 A"/>
    <property type="chains" value="H=1-852"/>
</dbReference>
<dbReference type="InterPro" id="IPR056290">
    <property type="entry name" value="CEPT76/DRC7_peptidase-like_dom"/>
</dbReference>
<keyword evidence="4" id="KW-0963">Cytoplasm</keyword>
<feature type="domain" description="Dynein regulatory complex subunit 7 C-terminal" evidence="18">
    <location>
        <begin position="748"/>
        <end position="849"/>
    </location>
</feature>
<comment type="subcellular location">
    <subcellularLocation>
        <location evidence="1">Cytoplasm</location>
        <location evidence="1">Cytoskeleton</location>
        <location evidence="1">Flagellum axoneme</location>
    </subcellularLocation>
</comment>
<dbReference type="OMA" id="AYVVCGE"/>
<feature type="region of interest" description="Disordered" evidence="15">
    <location>
        <begin position="1"/>
        <end position="25"/>
    </location>
</feature>
<dbReference type="InParanoid" id="I7MLZ4"/>
<dbReference type="STRING" id="312017.I7MLZ4"/>
<feature type="compositionally biased region" description="Acidic residues" evidence="15">
    <location>
        <begin position="369"/>
        <end position="378"/>
    </location>
</feature>
<feature type="compositionally biased region" description="Low complexity" evidence="15">
    <location>
        <begin position="15"/>
        <end position="24"/>
    </location>
</feature>
<dbReference type="InterPro" id="IPR056292">
    <property type="entry name" value="DRC7_C"/>
</dbReference>
<gene>
    <name evidence="19" type="ORF">TTHERM_00473320</name>
</gene>
<dbReference type="AlphaFoldDB" id="I7MLZ4"/>
<reference evidence="21 22" key="2">
    <citation type="journal article" date="2023" name="Nat. Commun.">
        <title>Integrated modeling of the Nexin-dynein regulatory complex reveals its regulatory mechanism.</title>
        <authorList>
            <person name="Ghanaeian A."/>
            <person name="Majhi S."/>
            <person name="McCafferty C.L."/>
            <person name="Nami B."/>
            <person name="Black C.S."/>
            <person name="Yang S.K."/>
            <person name="Legal T."/>
            <person name="Papoulas O."/>
            <person name="Janowska M."/>
            <person name="Valente-Paterno M."/>
            <person name="Marcotte E.M."/>
            <person name="Wloga D."/>
            <person name="Bui K.H."/>
        </authorList>
    </citation>
    <scope>STRUCTURE BY ELECTRON MICROSCOPY (3.60 ANGSTROMS)</scope>
</reference>
<feature type="region of interest" description="Disordered" evidence="15">
    <location>
        <begin position="367"/>
        <end position="388"/>
    </location>
</feature>
<dbReference type="GO" id="GO:0048870">
    <property type="term" value="P:cell motility"/>
    <property type="evidence" value="ECO:0007669"/>
    <property type="project" value="TreeGrafter"/>
</dbReference>
<dbReference type="InterPro" id="IPR038765">
    <property type="entry name" value="Papain-like_cys_pep_sf"/>
</dbReference>
<dbReference type="GO" id="GO:0030154">
    <property type="term" value="P:cell differentiation"/>
    <property type="evidence" value="ECO:0007669"/>
    <property type="project" value="UniProtKB-KW"/>
</dbReference>
<reference evidence="20" key="1">
    <citation type="journal article" date="2006" name="PLoS Biol.">
        <title>Macronuclear genome sequence of the ciliate Tetrahymena thermophila, a model eukaryote.</title>
        <authorList>
            <person name="Eisen J.A."/>
            <person name="Coyne R.S."/>
            <person name="Wu M."/>
            <person name="Wu D."/>
            <person name="Thiagarajan M."/>
            <person name="Wortman J.R."/>
            <person name="Badger J.H."/>
            <person name="Ren Q."/>
            <person name="Amedeo P."/>
            <person name="Jones K.M."/>
            <person name="Tallon L.J."/>
            <person name="Delcher A.L."/>
            <person name="Salzberg S.L."/>
            <person name="Silva J.C."/>
            <person name="Haas B.J."/>
            <person name="Majoros W.H."/>
            <person name="Farzad M."/>
            <person name="Carlton J.M."/>
            <person name="Smith R.K. Jr."/>
            <person name="Garg J."/>
            <person name="Pearlman R.E."/>
            <person name="Karrer K.M."/>
            <person name="Sun L."/>
            <person name="Manning G."/>
            <person name="Elde N.C."/>
            <person name="Turkewitz A.P."/>
            <person name="Asai D.J."/>
            <person name="Wilkes D.E."/>
            <person name="Wang Y."/>
            <person name="Cai H."/>
            <person name="Collins K."/>
            <person name="Stewart B.A."/>
            <person name="Lee S.R."/>
            <person name="Wilamowska K."/>
            <person name="Weinberg Z."/>
            <person name="Ruzzo W.L."/>
            <person name="Wloga D."/>
            <person name="Gaertig J."/>
            <person name="Frankel J."/>
            <person name="Tsao C.-C."/>
            <person name="Gorovsky M.A."/>
            <person name="Keeling P.J."/>
            <person name="Waller R.F."/>
            <person name="Patron N.J."/>
            <person name="Cherry J.M."/>
            <person name="Stover N.A."/>
            <person name="Krieger C.J."/>
            <person name="del Toro C."/>
            <person name="Ryder H.F."/>
            <person name="Williamson S.C."/>
            <person name="Barbeau R.A."/>
            <person name="Hamilton E.P."/>
            <person name="Orias E."/>
        </authorList>
    </citation>
    <scope>NUCLEOTIDE SEQUENCE [LARGE SCALE GENOMIC DNA]</scope>
    <source>
        <strain evidence="20">SB210</strain>
    </source>
</reference>
<evidence type="ECO:0000256" key="4">
    <source>
        <dbReference type="ARBA" id="ARBA00022490"/>
    </source>
</evidence>
<dbReference type="RefSeq" id="XP_001023915.1">
    <property type="nucleotide sequence ID" value="XM_001023915.1"/>
</dbReference>
<dbReference type="eggNOG" id="ENOG502QRNZ">
    <property type="taxonomic scope" value="Eukaryota"/>
</dbReference>
<dbReference type="Pfam" id="PF24671">
    <property type="entry name" value="DRC7_C"/>
    <property type="match status" value="1"/>
</dbReference>
<evidence type="ECO:0007829" key="22">
    <source>
        <dbReference type="PDB" id="8TID"/>
    </source>
</evidence>
<evidence type="ECO:0000256" key="3">
    <source>
        <dbReference type="ARBA" id="ARBA00021303"/>
    </source>
</evidence>
<dbReference type="PDB" id="8TID">
    <property type="method" value="EM"/>
    <property type="resolution" value="3.60 A"/>
    <property type="chains" value="H=1-852"/>
</dbReference>
<organism evidence="19 20">
    <name type="scientific">Tetrahymena thermophila (strain SB210)</name>
    <dbReference type="NCBI Taxonomy" id="312017"/>
    <lineage>
        <taxon>Eukaryota</taxon>
        <taxon>Sar</taxon>
        <taxon>Alveolata</taxon>
        <taxon>Ciliophora</taxon>
        <taxon>Intramacronucleata</taxon>
        <taxon>Oligohymenophorea</taxon>
        <taxon>Hymenostomatida</taxon>
        <taxon>Tetrahymenina</taxon>
        <taxon>Tetrahymenidae</taxon>
        <taxon>Tetrahymena</taxon>
    </lineage>
</organism>
<evidence type="ECO:0000256" key="9">
    <source>
        <dbReference type="ARBA" id="ARBA00023069"/>
    </source>
</evidence>
<feature type="coiled-coil region" evidence="14">
    <location>
        <begin position="766"/>
        <end position="800"/>
    </location>
</feature>
<evidence type="ECO:0000313" key="19">
    <source>
        <dbReference type="EMBL" id="EAS03670.1"/>
    </source>
</evidence>
<feature type="domain" description="CEP76/DRC7 peptidase-like" evidence="16">
    <location>
        <begin position="282"/>
        <end position="350"/>
    </location>
</feature>
<comment type="similarity">
    <text evidence="2">Belongs to the DRC7 family.</text>
</comment>
<dbReference type="EMDB" id="EMD-41251"/>
<dbReference type="SMR" id="I7MLZ4"/>
<dbReference type="EMDB" id="EMD-41284"/>
<evidence type="ECO:0000256" key="10">
    <source>
        <dbReference type="ARBA" id="ARBA00023212"/>
    </source>
</evidence>
<evidence type="ECO:0000256" key="11">
    <source>
        <dbReference type="ARBA" id="ARBA00023273"/>
    </source>
</evidence>
<proteinExistence type="evidence at protein level"/>
<evidence type="ECO:0000259" key="17">
    <source>
        <dbReference type="Pfam" id="PF24667"/>
    </source>
</evidence>
<evidence type="ECO:0007829" key="21">
    <source>
        <dbReference type="PDB" id="8TH8"/>
    </source>
</evidence>
<dbReference type="OrthoDB" id="10262874at2759"/>
<dbReference type="EMBL" id="GG662472">
    <property type="protein sequence ID" value="EAS03670.1"/>
    <property type="molecule type" value="Genomic_DNA"/>
</dbReference>
<keyword evidence="21 22" id="KW-0002">3D-structure</keyword>
<evidence type="ECO:0000256" key="12">
    <source>
        <dbReference type="ARBA" id="ARBA00031627"/>
    </source>
</evidence>
<keyword evidence="7" id="KW-0744">Spermatogenesis</keyword>
<evidence type="ECO:0000256" key="1">
    <source>
        <dbReference type="ARBA" id="ARBA00004611"/>
    </source>
</evidence>
<dbReference type="PANTHER" id="PTHR35249">
    <property type="entry name" value="DYNEIN REGULATORY COMPLEX SUBUNIT 7"/>
    <property type="match status" value="1"/>
</dbReference>
<dbReference type="GO" id="GO:0031514">
    <property type="term" value="C:motile cilium"/>
    <property type="evidence" value="ECO:0007669"/>
    <property type="project" value="TreeGrafter"/>
</dbReference>
<keyword evidence="10" id="KW-0206">Cytoskeleton</keyword>